<evidence type="ECO:0000256" key="2">
    <source>
        <dbReference type="ARBA" id="ARBA00023128"/>
    </source>
</evidence>
<comment type="subcellular location">
    <subcellularLocation>
        <location evidence="1">Mitochondrion membrane</location>
    </subcellularLocation>
</comment>
<organism evidence="4 5">
    <name type="scientific">Conidiobolus coronatus (strain ATCC 28846 / CBS 209.66 / NRRL 28638)</name>
    <name type="common">Delacroixia coronata</name>
    <dbReference type="NCBI Taxonomy" id="796925"/>
    <lineage>
        <taxon>Eukaryota</taxon>
        <taxon>Fungi</taxon>
        <taxon>Fungi incertae sedis</taxon>
        <taxon>Zoopagomycota</taxon>
        <taxon>Entomophthoromycotina</taxon>
        <taxon>Entomophthoromycetes</taxon>
        <taxon>Entomophthorales</taxon>
        <taxon>Ancylistaceae</taxon>
        <taxon>Conidiobolus</taxon>
    </lineage>
</organism>
<reference evidence="4 5" key="1">
    <citation type="journal article" date="2015" name="Genome Biol. Evol.">
        <title>Phylogenomic analyses indicate that early fungi evolved digesting cell walls of algal ancestors of land plants.</title>
        <authorList>
            <person name="Chang Y."/>
            <person name="Wang S."/>
            <person name="Sekimoto S."/>
            <person name="Aerts A.L."/>
            <person name="Choi C."/>
            <person name="Clum A."/>
            <person name="LaButti K.M."/>
            <person name="Lindquist E.A."/>
            <person name="Yee Ngan C."/>
            <person name="Ohm R.A."/>
            <person name="Salamov A.A."/>
            <person name="Grigoriev I.V."/>
            <person name="Spatafora J.W."/>
            <person name="Berbee M.L."/>
        </authorList>
    </citation>
    <scope>NUCLEOTIDE SEQUENCE [LARGE SCALE GENOMIC DNA]</scope>
    <source>
        <strain evidence="4 5">NRRL 28638</strain>
    </source>
</reference>
<proteinExistence type="predicted"/>
<dbReference type="GO" id="GO:0015986">
    <property type="term" value="P:proton motive force-driven ATP synthesis"/>
    <property type="evidence" value="ECO:0007669"/>
    <property type="project" value="TreeGrafter"/>
</dbReference>
<dbReference type="Pfam" id="PF11022">
    <property type="entry name" value="ATP19"/>
    <property type="match status" value="1"/>
</dbReference>
<name>A0A137PCQ2_CONC2</name>
<evidence type="ECO:0000313" key="4">
    <source>
        <dbReference type="EMBL" id="KXN72770.1"/>
    </source>
</evidence>
<accession>A0A137PCQ2</accession>
<dbReference type="OrthoDB" id="2094445at2759"/>
<dbReference type="InterPro" id="IPR021278">
    <property type="entry name" value="ATP19"/>
</dbReference>
<gene>
    <name evidence="4" type="ORF">CONCODRAFT_77635</name>
</gene>
<evidence type="ECO:0000256" key="1">
    <source>
        <dbReference type="ARBA" id="ARBA00004325"/>
    </source>
</evidence>
<protein>
    <submittedName>
        <fullName evidence="4">Uncharacterized protein</fullName>
    </submittedName>
</protein>
<dbReference type="PANTHER" id="PTHR28074:SF1">
    <property type="entry name" value="ATP SYNTHASE SUBUNIT K, MITOCHONDRIAL"/>
    <property type="match status" value="1"/>
</dbReference>
<keyword evidence="3" id="KW-0472">Membrane</keyword>
<evidence type="ECO:0000313" key="5">
    <source>
        <dbReference type="Proteomes" id="UP000070444"/>
    </source>
</evidence>
<dbReference type="OMA" id="NHKIAMF"/>
<dbReference type="EMBL" id="KQ964447">
    <property type="protein sequence ID" value="KXN72770.1"/>
    <property type="molecule type" value="Genomic_DNA"/>
</dbReference>
<dbReference type="PANTHER" id="PTHR28074">
    <property type="entry name" value="ATP SYNTHASE SUBUNIT K, MITOCHONDRIAL"/>
    <property type="match status" value="1"/>
</dbReference>
<evidence type="ECO:0000256" key="3">
    <source>
        <dbReference type="ARBA" id="ARBA00023136"/>
    </source>
</evidence>
<keyword evidence="2" id="KW-0496">Mitochondrion</keyword>
<dbReference type="Proteomes" id="UP000070444">
    <property type="component" value="Unassembled WGS sequence"/>
</dbReference>
<sequence length="55" mass="5620">MALGTWALVGGGIYAATRGPKNAAAPATPVIPASSADEEKFIQEFLKAAESDSKN</sequence>
<keyword evidence="5" id="KW-1185">Reference proteome</keyword>
<dbReference type="GO" id="GO:0031966">
    <property type="term" value="C:mitochondrial membrane"/>
    <property type="evidence" value="ECO:0007669"/>
    <property type="project" value="UniProtKB-SubCell"/>
</dbReference>
<dbReference type="AlphaFoldDB" id="A0A137PCQ2"/>